<dbReference type="GO" id="GO:0016787">
    <property type="term" value="F:hydrolase activity"/>
    <property type="evidence" value="ECO:0007669"/>
    <property type="project" value="UniProtKB-KW"/>
</dbReference>
<comment type="similarity">
    <text evidence="1">Belongs to the LCL3 family.</text>
</comment>
<accession>A0A059EX19</accession>
<keyword evidence="6" id="KW-1133">Transmembrane helix</keyword>
<reference evidence="8 9" key="2">
    <citation type="submission" date="2014-03" db="EMBL/GenBank/DDBJ databases">
        <title>The Genome Sequence of Anncaliia algerae insect isolate PRA339.</title>
        <authorList>
            <consortium name="The Broad Institute Genome Sequencing Platform"/>
            <consortium name="The Broad Institute Genome Sequencing Center for Infectious Disease"/>
            <person name="Cuomo C."/>
            <person name="Becnel J."/>
            <person name="Sanscrainte N."/>
            <person name="Walker B."/>
            <person name="Young S.K."/>
            <person name="Zeng Q."/>
            <person name="Gargeya S."/>
            <person name="Fitzgerald M."/>
            <person name="Haas B."/>
            <person name="Abouelleil A."/>
            <person name="Alvarado L."/>
            <person name="Arachchi H.M."/>
            <person name="Berlin A.M."/>
            <person name="Chapman S.B."/>
            <person name="Dewar J."/>
            <person name="Goldberg J."/>
            <person name="Griggs A."/>
            <person name="Gujja S."/>
            <person name="Hansen M."/>
            <person name="Howarth C."/>
            <person name="Imamovic A."/>
            <person name="Larimer J."/>
            <person name="McCowan C."/>
            <person name="Murphy C."/>
            <person name="Neiman D."/>
            <person name="Pearson M."/>
            <person name="Priest M."/>
            <person name="Roberts A."/>
            <person name="Saif S."/>
            <person name="Shea T."/>
            <person name="Sisk P."/>
            <person name="Sykes S."/>
            <person name="Wortman J."/>
            <person name="Nusbaum C."/>
            <person name="Birren B."/>
        </authorList>
    </citation>
    <scope>NUCLEOTIDE SEQUENCE [LARGE SCALE GENOMIC DNA]</scope>
    <source>
        <strain evidence="8 9">PRA339</strain>
    </source>
</reference>
<evidence type="ECO:0000313" key="9">
    <source>
        <dbReference type="Proteomes" id="UP000030655"/>
    </source>
</evidence>
<dbReference type="AlphaFoldDB" id="A0A059EX19"/>
<keyword evidence="5" id="KW-0106">Calcium</keyword>
<dbReference type="InterPro" id="IPR035437">
    <property type="entry name" value="SNase_OB-fold_sf"/>
</dbReference>
<dbReference type="Gene3D" id="2.40.50.90">
    <property type="match status" value="1"/>
</dbReference>
<dbReference type="SMART" id="SM00318">
    <property type="entry name" value="SNc"/>
    <property type="match status" value="1"/>
</dbReference>
<evidence type="ECO:0000259" key="7">
    <source>
        <dbReference type="PROSITE" id="PS50830"/>
    </source>
</evidence>
<keyword evidence="4" id="KW-0378">Hydrolase</keyword>
<keyword evidence="6" id="KW-0472">Membrane</keyword>
<name>A0A059EX19_9MICR</name>
<sequence>MELLQNKGFQIFLFINFILVVVFVICYIFYRLTKPCYRTIETIHDLQNITSFPKKKVKLTGKITRVIDGDTVKFSYKPCLGKYGKEMTLRLMGIDAPEIAFGNKPGQPLGDVSKLFVEEKCLKKTVKVHLIDIDRYNRIVANIFINNISLSLLLVRNGLAFVYKGNVKFDGIKDLLIKEEKLAKSKNLGVWKENVIYPGNFRNNSSVKMI</sequence>
<dbReference type="PANTHER" id="PTHR12302:SF3">
    <property type="entry name" value="SERINE_THREONINE-PROTEIN KINASE 31"/>
    <property type="match status" value="1"/>
</dbReference>
<gene>
    <name evidence="8" type="ORF">H312_03334</name>
</gene>
<keyword evidence="2" id="KW-0540">Nuclease</keyword>
<organism evidence="8 9">
    <name type="scientific">Anncaliia algerae PRA339</name>
    <dbReference type="NCBI Taxonomy" id="1288291"/>
    <lineage>
        <taxon>Eukaryota</taxon>
        <taxon>Fungi</taxon>
        <taxon>Fungi incertae sedis</taxon>
        <taxon>Microsporidia</taxon>
        <taxon>Tubulinosematoidea</taxon>
        <taxon>Tubulinosematidae</taxon>
        <taxon>Anncaliia</taxon>
    </lineage>
</organism>
<reference evidence="9" key="1">
    <citation type="submission" date="2013-02" db="EMBL/GenBank/DDBJ databases">
        <authorList>
            <consortium name="The Broad Institute Genome Sequencing Platform"/>
            <person name="Cuomo C."/>
            <person name="Becnel J."/>
            <person name="Sanscrainte N."/>
            <person name="Walker B."/>
            <person name="Young S.K."/>
            <person name="Zeng Q."/>
            <person name="Gargeya S."/>
            <person name="Fitzgerald M."/>
            <person name="Haas B."/>
            <person name="Abouelleil A."/>
            <person name="Alvarado L."/>
            <person name="Arachchi H.M."/>
            <person name="Berlin A.M."/>
            <person name="Chapman S.B."/>
            <person name="Dewar J."/>
            <person name="Goldberg J."/>
            <person name="Griggs A."/>
            <person name="Gujja S."/>
            <person name="Hansen M."/>
            <person name="Howarth C."/>
            <person name="Imamovic A."/>
            <person name="Larimer J."/>
            <person name="McCowan C."/>
            <person name="Murphy C."/>
            <person name="Neiman D."/>
            <person name="Pearson M."/>
            <person name="Priest M."/>
            <person name="Roberts A."/>
            <person name="Saif S."/>
            <person name="Shea T."/>
            <person name="Sisk P."/>
            <person name="Sykes S."/>
            <person name="Wortman J."/>
            <person name="Nusbaum C."/>
            <person name="Birren B."/>
        </authorList>
    </citation>
    <scope>NUCLEOTIDE SEQUENCE [LARGE SCALE GENOMIC DNA]</scope>
    <source>
        <strain evidence="9">PRA339</strain>
    </source>
</reference>
<dbReference type="HOGENOM" id="CLU_046484_0_0_1"/>
<protein>
    <recommendedName>
        <fullName evidence="7">TNase-like domain-containing protein</fullName>
    </recommendedName>
</protein>
<evidence type="ECO:0000256" key="4">
    <source>
        <dbReference type="ARBA" id="ARBA00022801"/>
    </source>
</evidence>
<dbReference type="Pfam" id="PF00565">
    <property type="entry name" value="SNase"/>
    <property type="match status" value="1"/>
</dbReference>
<feature type="transmembrane region" description="Helical" evidence="6">
    <location>
        <begin position="12"/>
        <end position="30"/>
    </location>
</feature>
<evidence type="ECO:0000256" key="3">
    <source>
        <dbReference type="ARBA" id="ARBA00022759"/>
    </source>
</evidence>
<keyword evidence="3" id="KW-0255">Endonuclease</keyword>
<evidence type="ECO:0000256" key="6">
    <source>
        <dbReference type="SAM" id="Phobius"/>
    </source>
</evidence>
<dbReference type="PANTHER" id="PTHR12302">
    <property type="entry name" value="EBNA2 BINDING PROTEIN P100"/>
    <property type="match status" value="1"/>
</dbReference>
<keyword evidence="6" id="KW-0812">Transmembrane</keyword>
<dbReference type="InterPro" id="IPR016071">
    <property type="entry name" value="Staphylococal_nuclease_OB-fold"/>
</dbReference>
<dbReference type="SUPFAM" id="SSF50199">
    <property type="entry name" value="Staphylococcal nuclease"/>
    <property type="match status" value="1"/>
</dbReference>
<dbReference type="EMBL" id="KK365309">
    <property type="protein sequence ID" value="KCZ79276.1"/>
    <property type="molecule type" value="Genomic_DNA"/>
</dbReference>
<dbReference type="VEuPathDB" id="MicrosporidiaDB:H312_03334"/>
<evidence type="ECO:0000256" key="1">
    <source>
        <dbReference type="ARBA" id="ARBA00005435"/>
    </source>
</evidence>
<dbReference type="OrthoDB" id="430293at2759"/>
<evidence type="ECO:0000256" key="2">
    <source>
        <dbReference type="ARBA" id="ARBA00022722"/>
    </source>
</evidence>
<dbReference type="Proteomes" id="UP000030655">
    <property type="component" value="Unassembled WGS sequence"/>
</dbReference>
<evidence type="ECO:0000313" key="8">
    <source>
        <dbReference type="EMBL" id="KCZ79276.1"/>
    </source>
</evidence>
<dbReference type="GO" id="GO:0004519">
    <property type="term" value="F:endonuclease activity"/>
    <property type="evidence" value="ECO:0007669"/>
    <property type="project" value="UniProtKB-KW"/>
</dbReference>
<dbReference type="STRING" id="1288291.A0A059EX19"/>
<dbReference type="PROSITE" id="PS50830">
    <property type="entry name" value="TNASE_3"/>
    <property type="match status" value="1"/>
</dbReference>
<evidence type="ECO:0000256" key="5">
    <source>
        <dbReference type="ARBA" id="ARBA00022837"/>
    </source>
</evidence>
<keyword evidence="9" id="KW-1185">Reference proteome</keyword>
<proteinExistence type="inferred from homology"/>
<feature type="domain" description="TNase-like" evidence="7">
    <location>
        <begin position="57"/>
        <end position="193"/>
    </location>
</feature>